<sequence length="388" mass="45608">MIQRYFTAYIWLGIISVLTGILVNIGLYWNGSPEQFVFIRTDFLNTTILFFTPYLVGVLWLWYIQPMVDIGRQKSFRIIWRVCYSLLVLFWGCKIILLFYPIKYDNGWTVYPPLHGLLSNLGFARSSALSRLEIEVLSMFLLAISMGLQLINLMRTIFIRWKKDRLNSIKWISYLLLFLAFPTFIVIVFLSVGFIFLLFALIFKTSFSLSDIYIVNQPENSSNTSIGFWSYMTESIFKYIPYIIIWIITLVCLYSEKRYSKKSVIFAISAIVVLGMDCVLKYLYITLSFKSDYGWQFLVFFGLIAILYQMISLNRQRVKKSFVYWHLGIFFLGAVYIVSVSIPVMTDGIFWNLERIRMLYVYLLFLIGEVLFICNYYFSNSYTKKAPA</sequence>
<proteinExistence type="predicted"/>
<feature type="domain" description="Cytochrome oxidase subunit I profile" evidence="3">
    <location>
        <begin position="1"/>
        <end position="312"/>
    </location>
</feature>
<reference evidence="4 5" key="1">
    <citation type="submission" date="2023-05" db="EMBL/GenBank/DDBJ databases">
        <authorList>
            <person name="Zhang X."/>
        </authorList>
    </citation>
    <scope>NUCLEOTIDE SEQUENCE [LARGE SCALE GENOMIC DNA]</scope>
    <source>
        <strain evidence="4 5">DM2B3-1</strain>
    </source>
</reference>
<dbReference type="InterPro" id="IPR023616">
    <property type="entry name" value="Cyt_c_oxase-like_su1_dom"/>
</dbReference>
<evidence type="ECO:0000256" key="1">
    <source>
        <dbReference type="ARBA" id="ARBA00022660"/>
    </source>
</evidence>
<dbReference type="Proteomes" id="UP001228581">
    <property type="component" value="Unassembled WGS sequence"/>
</dbReference>
<keyword evidence="5" id="KW-1185">Reference proteome</keyword>
<keyword evidence="1" id="KW-0679">Respiratory chain</keyword>
<gene>
    <name evidence="4" type="ORF">QNI19_06520</name>
</gene>
<dbReference type="InterPro" id="IPR036927">
    <property type="entry name" value="Cyt_c_oxase-like_su1_sf"/>
</dbReference>
<protein>
    <recommendedName>
        <fullName evidence="3">Cytochrome oxidase subunit I profile domain-containing protein</fullName>
    </recommendedName>
</protein>
<dbReference type="RefSeq" id="WP_313993611.1">
    <property type="nucleotide sequence ID" value="NZ_JASJOR010000001.1"/>
</dbReference>
<dbReference type="EMBL" id="JASJOT010000003">
    <property type="protein sequence ID" value="MDJ1492578.1"/>
    <property type="molecule type" value="Genomic_DNA"/>
</dbReference>
<dbReference type="Pfam" id="PF00115">
    <property type="entry name" value="COX1"/>
    <property type="match status" value="1"/>
</dbReference>
<feature type="transmembrane region" description="Helical" evidence="2">
    <location>
        <begin position="136"/>
        <end position="154"/>
    </location>
</feature>
<accession>A0ABT7CFX8</accession>
<keyword evidence="2" id="KW-0472">Membrane</keyword>
<evidence type="ECO:0000313" key="4">
    <source>
        <dbReference type="EMBL" id="MDJ1492578.1"/>
    </source>
</evidence>
<dbReference type="Gene3D" id="1.20.210.10">
    <property type="entry name" value="Cytochrome c oxidase-like, subunit I domain"/>
    <property type="match status" value="1"/>
</dbReference>
<dbReference type="SUPFAM" id="SSF81442">
    <property type="entry name" value="Cytochrome c oxidase subunit I-like"/>
    <property type="match status" value="1"/>
</dbReference>
<organism evidence="4 5">
    <name type="scientific">Xanthocytophaga flava</name>
    <dbReference type="NCBI Taxonomy" id="3048013"/>
    <lineage>
        <taxon>Bacteria</taxon>
        <taxon>Pseudomonadati</taxon>
        <taxon>Bacteroidota</taxon>
        <taxon>Cytophagia</taxon>
        <taxon>Cytophagales</taxon>
        <taxon>Rhodocytophagaceae</taxon>
        <taxon>Xanthocytophaga</taxon>
    </lineage>
</organism>
<name>A0ABT7CFX8_9BACT</name>
<feature type="transmembrane region" description="Helical" evidence="2">
    <location>
        <begin position="293"/>
        <end position="311"/>
    </location>
</feature>
<dbReference type="PROSITE" id="PS50855">
    <property type="entry name" value="COX1"/>
    <property type="match status" value="1"/>
</dbReference>
<feature type="transmembrane region" description="Helical" evidence="2">
    <location>
        <begin position="84"/>
        <end position="102"/>
    </location>
</feature>
<keyword evidence="2" id="KW-1133">Transmembrane helix</keyword>
<evidence type="ECO:0000313" key="5">
    <source>
        <dbReference type="Proteomes" id="UP001228581"/>
    </source>
</evidence>
<keyword evidence="1" id="KW-0249">Electron transport</keyword>
<feature type="transmembrane region" description="Helical" evidence="2">
    <location>
        <begin position="175"/>
        <end position="203"/>
    </location>
</feature>
<feature type="transmembrane region" description="Helical" evidence="2">
    <location>
        <begin position="43"/>
        <end position="63"/>
    </location>
</feature>
<comment type="caution">
    <text evidence="4">The sequence shown here is derived from an EMBL/GenBank/DDBJ whole genome shotgun (WGS) entry which is preliminary data.</text>
</comment>
<feature type="transmembrane region" description="Helical" evidence="2">
    <location>
        <begin position="266"/>
        <end position="287"/>
    </location>
</feature>
<evidence type="ECO:0000259" key="3">
    <source>
        <dbReference type="PROSITE" id="PS50855"/>
    </source>
</evidence>
<feature type="transmembrane region" description="Helical" evidence="2">
    <location>
        <begin position="323"/>
        <end position="346"/>
    </location>
</feature>
<evidence type="ECO:0000256" key="2">
    <source>
        <dbReference type="SAM" id="Phobius"/>
    </source>
</evidence>
<feature type="transmembrane region" description="Helical" evidence="2">
    <location>
        <begin position="9"/>
        <end position="31"/>
    </location>
</feature>
<keyword evidence="2" id="KW-0812">Transmembrane</keyword>
<keyword evidence="1" id="KW-0813">Transport</keyword>
<feature type="transmembrane region" description="Helical" evidence="2">
    <location>
        <begin position="358"/>
        <end position="378"/>
    </location>
</feature>
<feature type="transmembrane region" description="Helical" evidence="2">
    <location>
        <begin position="236"/>
        <end position="254"/>
    </location>
</feature>
<dbReference type="InterPro" id="IPR000883">
    <property type="entry name" value="Cyt_C_Oxase_1"/>
</dbReference>